<feature type="chain" id="PRO_5034282134" evidence="4">
    <location>
        <begin position="19"/>
        <end position="182"/>
    </location>
</feature>
<evidence type="ECO:0000313" key="7">
    <source>
        <dbReference type="RefSeq" id="XP_022309575.1"/>
    </source>
</evidence>
<evidence type="ECO:0000256" key="3">
    <source>
        <dbReference type="ARBA" id="ARBA00023157"/>
    </source>
</evidence>
<dbReference type="InterPro" id="IPR001134">
    <property type="entry name" value="Netrin_domain"/>
</dbReference>
<dbReference type="PROSITE" id="PS50189">
    <property type="entry name" value="NTR"/>
    <property type="match status" value="1"/>
</dbReference>
<sequence>MSWMKFATLLVTVSICLGCWPVPKVDQTDYCFADIAYEATIKRGNVDEFGSEYEVDIGKVYKGNAANIPTTLQGFGTMNSCGPQELDEGATYLIYASMAAGESPRIVKYTGIAYVTDTDRQRMVAYDCSCEINFPSLFDPPSVLPPPTRDQCNAPDNYCQRSGYCKRGSDGTCAWANIGECY</sequence>
<evidence type="ECO:0000256" key="2">
    <source>
        <dbReference type="ARBA" id="ARBA00022525"/>
    </source>
</evidence>
<protein>
    <submittedName>
        <fullName evidence="7">Uncharacterized protein LOC111115208</fullName>
    </submittedName>
</protein>
<accession>A0A8B8C1W8</accession>
<dbReference type="OrthoDB" id="6191879at2759"/>
<name>A0A8B8C1W8_CRAVI</name>
<proteinExistence type="predicted"/>
<keyword evidence="6" id="KW-1185">Reference proteome</keyword>
<keyword evidence="3" id="KW-1015">Disulfide bond</keyword>
<feature type="domain" description="NTR" evidence="5">
    <location>
        <begin position="16"/>
        <end position="130"/>
    </location>
</feature>
<dbReference type="InterPro" id="IPR001820">
    <property type="entry name" value="TIMP"/>
</dbReference>
<dbReference type="RefSeq" id="XP_022309575.1">
    <property type="nucleotide sequence ID" value="XM_022453867.1"/>
</dbReference>
<reference evidence="7" key="1">
    <citation type="submission" date="2025-08" db="UniProtKB">
        <authorList>
            <consortium name="RefSeq"/>
        </authorList>
    </citation>
    <scope>IDENTIFICATION</scope>
    <source>
        <tissue evidence="7">Whole sample</tissue>
    </source>
</reference>
<dbReference type="GO" id="GO:0051045">
    <property type="term" value="P:negative regulation of membrane protein ectodomain proteolysis"/>
    <property type="evidence" value="ECO:0007669"/>
    <property type="project" value="TreeGrafter"/>
</dbReference>
<dbReference type="Proteomes" id="UP000694844">
    <property type="component" value="Chromosome 9"/>
</dbReference>
<evidence type="ECO:0000313" key="6">
    <source>
        <dbReference type="Proteomes" id="UP000694844"/>
    </source>
</evidence>
<organism evidence="6 7">
    <name type="scientific">Crassostrea virginica</name>
    <name type="common">Eastern oyster</name>
    <dbReference type="NCBI Taxonomy" id="6565"/>
    <lineage>
        <taxon>Eukaryota</taxon>
        <taxon>Metazoa</taxon>
        <taxon>Spiralia</taxon>
        <taxon>Lophotrochozoa</taxon>
        <taxon>Mollusca</taxon>
        <taxon>Bivalvia</taxon>
        <taxon>Autobranchia</taxon>
        <taxon>Pteriomorphia</taxon>
        <taxon>Ostreida</taxon>
        <taxon>Ostreoidea</taxon>
        <taxon>Ostreidae</taxon>
        <taxon>Crassostrea</taxon>
    </lineage>
</organism>
<dbReference type="Pfam" id="PF01759">
    <property type="entry name" value="NTR"/>
    <property type="match status" value="1"/>
</dbReference>
<dbReference type="GO" id="GO:0005615">
    <property type="term" value="C:extracellular space"/>
    <property type="evidence" value="ECO:0007669"/>
    <property type="project" value="TreeGrafter"/>
</dbReference>
<dbReference type="InterPro" id="IPR008993">
    <property type="entry name" value="TIMP-like_OB-fold"/>
</dbReference>
<evidence type="ECO:0000259" key="5">
    <source>
        <dbReference type="PROSITE" id="PS50189"/>
    </source>
</evidence>
<dbReference type="GeneID" id="111115208"/>
<dbReference type="GO" id="GO:0002020">
    <property type="term" value="F:protease binding"/>
    <property type="evidence" value="ECO:0007669"/>
    <property type="project" value="TreeGrafter"/>
</dbReference>
<dbReference type="AlphaFoldDB" id="A0A8B8C1W8"/>
<dbReference type="PANTHER" id="PTHR11844:SF33">
    <property type="entry name" value="TISSUE INHIBITOR OF METALLOPROTEINASE"/>
    <property type="match status" value="1"/>
</dbReference>
<dbReference type="GO" id="GO:0008191">
    <property type="term" value="F:metalloendopeptidase inhibitor activity"/>
    <property type="evidence" value="ECO:0007669"/>
    <property type="project" value="InterPro"/>
</dbReference>
<dbReference type="SUPFAM" id="SSF50242">
    <property type="entry name" value="TIMP-like"/>
    <property type="match status" value="1"/>
</dbReference>
<dbReference type="PANTHER" id="PTHR11844">
    <property type="entry name" value="METALLOPROTEASE INHIBITOR"/>
    <property type="match status" value="1"/>
</dbReference>
<keyword evidence="4" id="KW-0732">Signal</keyword>
<comment type="subcellular location">
    <subcellularLocation>
        <location evidence="1">Secreted</location>
    </subcellularLocation>
</comment>
<dbReference type="GO" id="GO:0031012">
    <property type="term" value="C:extracellular matrix"/>
    <property type="evidence" value="ECO:0007669"/>
    <property type="project" value="TreeGrafter"/>
</dbReference>
<evidence type="ECO:0000256" key="4">
    <source>
        <dbReference type="SAM" id="SignalP"/>
    </source>
</evidence>
<keyword evidence="2" id="KW-0964">Secreted</keyword>
<feature type="signal peptide" evidence="4">
    <location>
        <begin position="1"/>
        <end position="18"/>
    </location>
</feature>
<gene>
    <name evidence="7" type="primary">LOC111115208</name>
</gene>
<dbReference type="Gene3D" id="2.40.50.120">
    <property type="match status" value="1"/>
</dbReference>
<dbReference type="KEGG" id="cvn:111115208"/>
<evidence type="ECO:0000256" key="1">
    <source>
        <dbReference type="ARBA" id="ARBA00004613"/>
    </source>
</evidence>
<dbReference type="InterPro" id="IPR018933">
    <property type="entry name" value="Netrin_module_non-TIMP"/>
</dbReference>